<reference evidence="2" key="1">
    <citation type="journal article" date="2013" name="Nature">
        <title>Draft genome of the wheat A-genome progenitor Triticum urartu.</title>
        <authorList>
            <person name="Ling H.Q."/>
            <person name="Zhao S."/>
            <person name="Liu D."/>
            <person name="Wang J."/>
            <person name="Sun H."/>
            <person name="Zhang C."/>
            <person name="Fan H."/>
            <person name="Li D."/>
            <person name="Dong L."/>
            <person name="Tao Y."/>
            <person name="Gao C."/>
            <person name="Wu H."/>
            <person name="Li Y."/>
            <person name="Cui Y."/>
            <person name="Guo X."/>
            <person name="Zheng S."/>
            <person name="Wang B."/>
            <person name="Yu K."/>
            <person name="Liang Q."/>
            <person name="Yang W."/>
            <person name="Lou X."/>
            <person name="Chen J."/>
            <person name="Feng M."/>
            <person name="Jian J."/>
            <person name="Zhang X."/>
            <person name="Luo G."/>
            <person name="Jiang Y."/>
            <person name="Liu J."/>
            <person name="Wang Z."/>
            <person name="Sha Y."/>
            <person name="Zhang B."/>
            <person name="Wu H."/>
            <person name="Tang D."/>
            <person name="Shen Q."/>
            <person name="Xue P."/>
            <person name="Zou S."/>
            <person name="Wang X."/>
            <person name="Liu X."/>
            <person name="Wang F."/>
            <person name="Yang Y."/>
            <person name="An X."/>
            <person name="Dong Z."/>
            <person name="Zhang K."/>
            <person name="Zhang X."/>
            <person name="Luo M.C."/>
            <person name="Dvorak J."/>
            <person name="Tong Y."/>
            <person name="Wang J."/>
            <person name="Yang H."/>
            <person name="Li Z."/>
            <person name="Wang D."/>
            <person name="Zhang A."/>
            <person name="Wang J."/>
        </authorList>
    </citation>
    <scope>NUCLEOTIDE SEQUENCE</scope>
</reference>
<feature type="region of interest" description="Disordered" evidence="1">
    <location>
        <begin position="1"/>
        <end position="39"/>
    </location>
</feature>
<evidence type="ECO:0000313" key="2">
    <source>
        <dbReference type="EMBL" id="EMS45581.1"/>
    </source>
</evidence>
<name>M7YFS7_TRIUA</name>
<organism evidence="2">
    <name type="scientific">Triticum urartu</name>
    <name type="common">Red wild einkorn</name>
    <name type="synonym">Crithodium urartu</name>
    <dbReference type="NCBI Taxonomy" id="4572"/>
    <lineage>
        <taxon>Eukaryota</taxon>
        <taxon>Viridiplantae</taxon>
        <taxon>Streptophyta</taxon>
        <taxon>Embryophyta</taxon>
        <taxon>Tracheophyta</taxon>
        <taxon>Spermatophyta</taxon>
        <taxon>Magnoliopsida</taxon>
        <taxon>Liliopsida</taxon>
        <taxon>Poales</taxon>
        <taxon>Poaceae</taxon>
        <taxon>BOP clade</taxon>
        <taxon>Pooideae</taxon>
        <taxon>Triticodae</taxon>
        <taxon>Triticeae</taxon>
        <taxon>Triticinae</taxon>
        <taxon>Triticum</taxon>
    </lineage>
</organism>
<protein>
    <submittedName>
        <fullName evidence="2">Uncharacterized protein</fullName>
    </submittedName>
</protein>
<sequence>MAAARSLQSPLAQLFPRAVPDPPGPSPVTPPVPWSSSEAGKIDYNGAKFHNRRPFWDFTRYRTGPVEYNHTMLIREPLPLTSEEYGFTEYPFVLSRLSSPLTTSARLRGLYQVPLCFSETGKSEDPKYHDNPEGIQIRQVPLPMTRTATKRVPLLSTREDPMDVKFRVMTLKIYRHERLLPLRLENHYFRYH</sequence>
<evidence type="ECO:0000256" key="1">
    <source>
        <dbReference type="SAM" id="MobiDB-lite"/>
    </source>
</evidence>
<accession>M7YFS7</accession>
<proteinExistence type="predicted"/>
<dbReference type="EMBL" id="KD284789">
    <property type="protein sequence ID" value="EMS45581.1"/>
    <property type="molecule type" value="Genomic_DNA"/>
</dbReference>
<feature type="compositionally biased region" description="Polar residues" evidence="1">
    <location>
        <begin position="1"/>
        <end position="11"/>
    </location>
</feature>
<feature type="compositionally biased region" description="Pro residues" evidence="1">
    <location>
        <begin position="19"/>
        <end position="33"/>
    </location>
</feature>
<gene>
    <name evidence="2" type="ORF">TRIUR3_17660</name>
</gene>
<dbReference type="OMA" id="LENHYFR"/>
<dbReference type="AlphaFoldDB" id="M7YFS7"/>